<comment type="caution">
    <text evidence="2">The sequence shown here is derived from an EMBL/GenBank/DDBJ whole genome shotgun (WGS) entry which is preliminary data.</text>
</comment>
<keyword evidence="1" id="KW-1133">Transmembrane helix</keyword>
<evidence type="ECO:0000313" key="3">
    <source>
        <dbReference type="Proteomes" id="UP001627408"/>
    </source>
</evidence>
<dbReference type="RefSeq" id="WP_407592978.1">
    <property type="nucleotide sequence ID" value="NZ_JBHDIY010000002.1"/>
</dbReference>
<keyword evidence="3" id="KW-1185">Reference proteome</keyword>
<keyword evidence="1" id="KW-0472">Membrane</keyword>
<evidence type="ECO:0000313" key="2">
    <source>
        <dbReference type="EMBL" id="MFL4471145.1"/>
    </source>
</evidence>
<name>A0ABW8UVH6_9RHOB</name>
<gene>
    <name evidence="2" type="ORF">ACERZ8_15110</name>
</gene>
<dbReference type="InterPro" id="IPR045428">
    <property type="entry name" value="EACC1"/>
</dbReference>
<protein>
    <submittedName>
        <fullName evidence="2">Uncharacterized protein</fullName>
    </submittedName>
</protein>
<reference evidence="2 3" key="1">
    <citation type="submission" date="2024-08" db="EMBL/GenBank/DDBJ databases">
        <title>Tateyamaria sp. nov., isolated from marine algae.</title>
        <authorList>
            <person name="Choi B.J."/>
            <person name="Kim J.M."/>
            <person name="Lee J.K."/>
            <person name="Choi D.G."/>
            <person name="Bayburt H."/>
            <person name="Baek J.H."/>
            <person name="Han D.M."/>
            <person name="Jeon C.O."/>
        </authorList>
    </citation>
    <scope>NUCLEOTIDE SEQUENCE [LARGE SCALE GENOMIC DNA]</scope>
    <source>
        <strain evidence="2 3">KMU-156</strain>
    </source>
</reference>
<dbReference type="EMBL" id="JBHDIY010000002">
    <property type="protein sequence ID" value="MFL4471145.1"/>
    <property type="molecule type" value="Genomic_DNA"/>
</dbReference>
<organism evidence="2 3">
    <name type="scientific">Tateyamaria armeniaca</name>
    <dbReference type="NCBI Taxonomy" id="2518930"/>
    <lineage>
        <taxon>Bacteria</taxon>
        <taxon>Pseudomonadati</taxon>
        <taxon>Pseudomonadota</taxon>
        <taxon>Alphaproteobacteria</taxon>
        <taxon>Rhodobacterales</taxon>
        <taxon>Roseobacteraceae</taxon>
        <taxon>Tateyamaria</taxon>
    </lineage>
</organism>
<dbReference type="Pfam" id="PF19953">
    <property type="entry name" value="EACC1"/>
    <property type="match status" value="1"/>
</dbReference>
<keyword evidence="1" id="KW-0812">Transmembrane</keyword>
<accession>A0ABW8UVH6</accession>
<evidence type="ECO:0000256" key="1">
    <source>
        <dbReference type="SAM" id="Phobius"/>
    </source>
</evidence>
<dbReference type="Proteomes" id="UP001627408">
    <property type="component" value="Unassembled WGS sequence"/>
</dbReference>
<sequence>MMTQIALTLHSDGLSDSATQARLRQLAREIEARSDAKTELARGDATPGTKGDAVTIGTLLMTLMTSGAAVAALNVLKSWVEKDKTISFSLKRSDGTEISVNASNMEDAEKLVADLGGEAGEG</sequence>
<feature type="transmembrane region" description="Helical" evidence="1">
    <location>
        <begin position="53"/>
        <end position="76"/>
    </location>
</feature>
<proteinExistence type="predicted"/>